<sequence>MIQHESLILFGMANALQSLGKRSEAFSVGKDAIDVMKPLQSTTEGKPAYVHSLCELACELQGIVVFVDAKSIFREPMAPIVVGNDVTLSTDRTMKYVGQNEE</sequence>
<dbReference type="Proteomes" id="UP000027073">
    <property type="component" value="Unassembled WGS sequence"/>
</dbReference>
<protein>
    <submittedName>
        <fullName evidence="1">Uncharacterized protein</fullName>
    </submittedName>
</protein>
<dbReference type="OrthoDB" id="2894042at2759"/>
<dbReference type="VEuPathDB" id="FungiDB:PLEOSDRAFT_1089955"/>
<dbReference type="AlphaFoldDB" id="A0A067NGQ3"/>
<dbReference type="InParanoid" id="A0A067NGQ3"/>
<evidence type="ECO:0000313" key="1">
    <source>
        <dbReference type="EMBL" id="KDQ27039.1"/>
    </source>
</evidence>
<evidence type="ECO:0000313" key="2">
    <source>
        <dbReference type="Proteomes" id="UP000027073"/>
    </source>
</evidence>
<organism evidence="1 2">
    <name type="scientific">Pleurotus ostreatus (strain PC15)</name>
    <name type="common">Oyster mushroom</name>
    <dbReference type="NCBI Taxonomy" id="1137138"/>
    <lineage>
        <taxon>Eukaryota</taxon>
        <taxon>Fungi</taxon>
        <taxon>Dikarya</taxon>
        <taxon>Basidiomycota</taxon>
        <taxon>Agaricomycotina</taxon>
        <taxon>Agaricomycetes</taxon>
        <taxon>Agaricomycetidae</taxon>
        <taxon>Agaricales</taxon>
        <taxon>Pleurotineae</taxon>
        <taxon>Pleurotaceae</taxon>
        <taxon>Pleurotus</taxon>
    </lineage>
</organism>
<dbReference type="HOGENOM" id="CLU_2278629_0_0_1"/>
<reference evidence="2" key="1">
    <citation type="journal article" date="2014" name="Proc. Natl. Acad. Sci. U.S.A.">
        <title>Extensive sampling of basidiomycete genomes demonstrates inadequacy of the white-rot/brown-rot paradigm for wood decay fungi.</title>
        <authorList>
            <person name="Riley R."/>
            <person name="Salamov A.A."/>
            <person name="Brown D.W."/>
            <person name="Nagy L.G."/>
            <person name="Floudas D."/>
            <person name="Held B.W."/>
            <person name="Levasseur A."/>
            <person name="Lombard V."/>
            <person name="Morin E."/>
            <person name="Otillar R."/>
            <person name="Lindquist E.A."/>
            <person name="Sun H."/>
            <person name="LaButti K.M."/>
            <person name="Schmutz J."/>
            <person name="Jabbour D."/>
            <person name="Luo H."/>
            <person name="Baker S.E."/>
            <person name="Pisabarro A.G."/>
            <person name="Walton J.D."/>
            <person name="Blanchette R.A."/>
            <person name="Henrissat B."/>
            <person name="Martin F."/>
            <person name="Cullen D."/>
            <person name="Hibbett D.S."/>
            <person name="Grigoriev I.V."/>
        </authorList>
    </citation>
    <scope>NUCLEOTIDE SEQUENCE [LARGE SCALE GENOMIC DNA]</scope>
    <source>
        <strain evidence="2">PC15</strain>
    </source>
</reference>
<name>A0A067NGQ3_PLEO1</name>
<dbReference type="EMBL" id="KL198009">
    <property type="protein sequence ID" value="KDQ27039.1"/>
    <property type="molecule type" value="Genomic_DNA"/>
</dbReference>
<gene>
    <name evidence="1" type="ORF">PLEOSDRAFT_1089955</name>
</gene>
<proteinExistence type="predicted"/>
<accession>A0A067NGQ3</accession>